<accession>A0A261RCY2</accession>
<evidence type="ECO:0000256" key="2">
    <source>
        <dbReference type="SAM" id="SignalP"/>
    </source>
</evidence>
<organism evidence="3 4">
    <name type="scientific">Bordetella genomosp. 7</name>
    <dbReference type="NCBI Taxonomy" id="1416805"/>
    <lineage>
        <taxon>Bacteria</taxon>
        <taxon>Pseudomonadati</taxon>
        <taxon>Pseudomonadota</taxon>
        <taxon>Betaproteobacteria</taxon>
        <taxon>Burkholderiales</taxon>
        <taxon>Alcaligenaceae</taxon>
        <taxon>Bordetella</taxon>
    </lineage>
</organism>
<evidence type="ECO:0000313" key="4">
    <source>
        <dbReference type="Proteomes" id="UP000216947"/>
    </source>
</evidence>
<keyword evidence="4" id="KW-1185">Reference proteome</keyword>
<gene>
    <name evidence="3" type="ORF">CAL19_09015</name>
</gene>
<evidence type="ECO:0000313" key="3">
    <source>
        <dbReference type="EMBL" id="OZI22647.1"/>
    </source>
</evidence>
<comment type="caution">
    <text evidence="3">The sequence shown here is derived from an EMBL/GenBank/DDBJ whole genome shotgun (WGS) entry which is preliminary data.</text>
</comment>
<dbReference type="EMBL" id="NEVK01000004">
    <property type="protein sequence ID" value="OZI22647.1"/>
    <property type="molecule type" value="Genomic_DNA"/>
</dbReference>
<feature type="signal peptide" evidence="2">
    <location>
        <begin position="1"/>
        <end position="28"/>
    </location>
</feature>
<dbReference type="AlphaFoldDB" id="A0A261RCY2"/>
<evidence type="ECO:0000256" key="1">
    <source>
        <dbReference type="SAM" id="MobiDB-lite"/>
    </source>
</evidence>
<proteinExistence type="predicted"/>
<feature type="compositionally biased region" description="Pro residues" evidence="1">
    <location>
        <begin position="194"/>
        <end position="207"/>
    </location>
</feature>
<protein>
    <submittedName>
        <fullName evidence="3">Uncharacterized protein</fullName>
    </submittedName>
</protein>
<dbReference type="Proteomes" id="UP000216947">
    <property type="component" value="Unassembled WGS sequence"/>
</dbReference>
<sequence>MNMRRMQQLYCALALGAAGLAGAPAALAAGAAASGSIQSQYELDVQRCNTGQTHQDRATCLREAGAAREEAARNRLDNNQSANFDANATARCNNLPATQREDCLRQMASPSSVRGSVESGGVLRETVIQVPAQPSGASTPGVGTPGVGTPGVVTPGAGIPGTTTPAPATPLPPATAPGAPMPAPVSPGAAPGTVAPPPAPVTPVPAR</sequence>
<feature type="region of interest" description="Disordered" evidence="1">
    <location>
        <begin position="132"/>
        <end position="207"/>
    </location>
</feature>
<name>A0A261RCY2_9BORD</name>
<reference evidence="4" key="1">
    <citation type="submission" date="2017-05" db="EMBL/GenBank/DDBJ databases">
        <title>Complete and WGS of Bordetella genogroups.</title>
        <authorList>
            <person name="Spilker T."/>
            <person name="Lipuma J."/>
        </authorList>
    </citation>
    <scope>NUCLEOTIDE SEQUENCE [LARGE SCALE GENOMIC DNA]</scope>
    <source>
        <strain evidence="4">AU18089</strain>
    </source>
</reference>
<keyword evidence="2" id="KW-0732">Signal</keyword>
<feature type="compositionally biased region" description="Low complexity" evidence="1">
    <location>
        <begin position="150"/>
        <end position="166"/>
    </location>
</feature>
<feature type="chain" id="PRO_5012492382" evidence="2">
    <location>
        <begin position="29"/>
        <end position="207"/>
    </location>
</feature>
<feature type="compositionally biased region" description="Pro residues" evidence="1">
    <location>
        <begin position="167"/>
        <end position="185"/>
    </location>
</feature>
<dbReference type="RefSeq" id="WP_026637917.1">
    <property type="nucleotide sequence ID" value="NZ_NEVK01000004.1"/>
</dbReference>